<comment type="caution">
    <text evidence="2">The sequence shown here is derived from an EMBL/GenBank/DDBJ whole genome shotgun (WGS) entry which is preliminary data.</text>
</comment>
<dbReference type="Proteomes" id="UP000289152">
    <property type="component" value="Unassembled WGS sequence"/>
</dbReference>
<dbReference type="VEuPathDB" id="FungiDB:TREMEDRAFT_73912"/>
<dbReference type="InParanoid" id="A0A4Q1BKP5"/>
<proteinExistence type="predicted"/>
<feature type="region of interest" description="Disordered" evidence="1">
    <location>
        <begin position="34"/>
        <end position="143"/>
    </location>
</feature>
<dbReference type="EMBL" id="SDIL01000049">
    <property type="protein sequence ID" value="RXK38325.1"/>
    <property type="molecule type" value="Genomic_DNA"/>
</dbReference>
<evidence type="ECO:0000313" key="2">
    <source>
        <dbReference type="EMBL" id="RXK38325.1"/>
    </source>
</evidence>
<evidence type="ECO:0000256" key="1">
    <source>
        <dbReference type="SAM" id="MobiDB-lite"/>
    </source>
</evidence>
<sequence>MTLRILYRPMGRMAWTNRVNMGRMNLAVGRYSGSVHGNDPDTLAREKARNLSGTQDSSSPHKEHAPQWNEVLATDSEAGVKADQAGPPGKPSKALQEQTIFQTHKHHHDEDDGMHKGVKHHKAKHEPARTGSEEAVKADRGEH</sequence>
<name>A0A4Q1BKP5_TREME</name>
<protein>
    <submittedName>
        <fullName evidence="2">Uncharacterized protein</fullName>
    </submittedName>
</protein>
<accession>A0A4Q1BKP5</accession>
<feature type="compositionally biased region" description="Basic and acidic residues" evidence="1">
    <location>
        <begin position="125"/>
        <end position="143"/>
    </location>
</feature>
<evidence type="ECO:0000313" key="3">
    <source>
        <dbReference type="Proteomes" id="UP000289152"/>
    </source>
</evidence>
<feature type="compositionally biased region" description="Basic and acidic residues" evidence="1">
    <location>
        <begin position="38"/>
        <end position="49"/>
    </location>
</feature>
<keyword evidence="3" id="KW-1185">Reference proteome</keyword>
<reference evidence="2 3" key="1">
    <citation type="submission" date="2016-06" db="EMBL/GenBank/DDBJ databases">
        <title>Evolution of pathogenesis and genome organization in the Tremellales.</title>
        <authorList>
            <person name="Cuomo C."/>
            <person name="Litvintseva A."/>
            <person name="Heitman J."/>
            <person name="Chen Y."/>
            <person name="Sun S."/>
            <person name="Springer D."/>
            <person name="Dromer F."/>
            <person name="Young S."/>
            <person name="Zeng Q."/>
            <person name="Chapman S."/>
            <person name="Gujja S."/>
            <person name="Saif S."/>
            <person name="Birren B."/>
        </authorList>
    </citation>
    <scope>NUCLEOTIDE SEQUENCE [LARGE SCALE GENOMIC DNA]</scope>
    <source>
        <strain evidence="2 3">ATCC 28783</strain>
    </source>
</reference>
<dbReference type="STRING" id="5217.A0A4Q1BKP5"/>
<organism evidence="2 3">
    <name type="scientific">Tremella mesenterica</name>
    <name type="common">Jelly fungus</name>
    <dbReference type="NCBI Taxonomy" id="5217"/>
    <lineage>
        <taxon>Eukaryota</taxon>
        <taxon>Fungi</taxon>
        <taxon>Dikarya</taxon>
        <taxon>Basidiomycota</taxon>
        <taxon>Agaricomycotina</taxon>
        <taxon>Tremellomycetes</taxon>
        <taxon>Tremellales</taxon>
        <taxon>Tremellaceae</taxon>
        <taxon>Tremella</taxon>
    </lineage>
</organism>
<dbReference type="OrthoDB" id="529205at2759"/>
<dbReference type="AlphaFoldDB" id="A0A4Q1BKP5"/>
<gene>
    <name evidence="2" type="ORF">M231_04367</name>
</gene>